<dbReference type="EMBL" id="JBJURJ010000010">
    <property type="protein sequence ID" value="MFM9329883.1"/>
    <property type="molecule type" value="Genomic_DNA"/>
</dbReference>
<evidence type="ECO:0000313" key="1">
    <source>
        <dbReference type="EMBL" id="MFM9329883.1"/>
    </source>
</evidence>
<reference evidence="1" key="1">
    <citation type="submission" date="2024-12" db="EMBL/GenBank/DDBJ databases">
        <authorList>
            <person name="Wu N."/>
        </authorList>
    </citation>
    <scope>NUCLEOTIDE SEQUENCE</scope>
    <source>
        <strain evidence="1">P15</strain>
    </source>
</reference>
<organism evidence="1 2">
    <name type="scientific">Paenibacillus mesotrionivorans</name>
    <dbReference type="NCBI Taxonomy" id="3160968"/>
    <lineage>
        <taxon>Bacteria</taxon>
        <taxon>Bacillati</taxon>
        <taxon>Bacillota</taxon>
        <taxon>Bacilli</taxon>
        <taxon>Bacillales</taxon>
        <taxon>Paenibacillaceae</taxon>
        <taxon>Paenibacillus</taxon>
    </lineage>
</organism>
<protein>
    <submittedName>
        <fullName evidence="1">Uncharacterized protein</fullName>
    </submittedName>
</protein>
<proteinExistence type="predicted"/>
<keyword evidence="2" id="KW-1185">Reference proteome</keyword>
<sequence>MAIEYSKIVRLPVTPAVNGFSTDLVLPSAFSFGSGGGFINFYVGFGDYECGISTRNGESSWHWFANSGAVPGTDAGGAYGEFVNGDTVNISLQLLLSSGSNYVVKFYVNGVHRHSFSPTYSSTATFANGRVVLACAQGQWDSSASIPNPLPAFTIRHNQVKTFNTKYRNASGTWINVNSSNCTPGITHSPAGGTTPAPVDYSVSAASFGSGIYYASVKV</sequence>
<name>A0ACC7NYP4_9BACL</name>
<accession>A0ACC7NYP4</accession>
<comment type="caution">
    <text evidence="1">The sequence shown here is derived from an EMBL/GenBank/DDBJ whole genome shotgun (WGS) entry which is preliminary data.</text>
</comment>
<evidence type="ECO:0000313" key="2">
    <source>
        <dbReference type="Proteomes" id="UP001631969"/>
    </source>
</evidence>
<dbReference type="Proteomes" id="UP001631969">
    <property type="component" value="Unassembled WGS sequence"/>
</dbReference>
<gene>
    <name evidence="1" type="ORF">ACI1P1_16430</name>
</gene>